<gene>
    <name evidence="1" type="ORF">LCGC14_1662980</name>
</gene>
<sequence length="197" mass="21233">MPTPALYYQISILDPHGRLAYPYPEMPAHSFVKGYLMALHTFFMSATVGSFPNTSGVNRVLRDPSLSGTDPFEINGGVNDDLHGTVCGTGDTPVTLLDYALETQILTGVGAGQMEYGLVSMTPYVPDGSNGTISIFRVIANNSPGLITVKETGIYYKWDHTGSIPDYFMMVRDVLPAAVPVAVGESMAITYTLKISL</sequence>
<name>A0A0F9HU89_9ZZZZ</name>
<accession>A0A0F9HU89</accession>
<reference evidence="1" key="1">
    <citation type="journal article" date="2015" name="Nature">
        <title>Complex archaea that bridge the gap between prokaryotes and eukaryotes.</title>
        <authorList>
            <person name="Spang A."/>
            <person name="Saw J.H."/>
            <person name="Jorgensen S.L."/>
            <person name="Zaremba-Niedzwiedzka K."/>
            <person name="Martijn J."/>
            <person name="Lind A.E."/>
            <person name="van Eijk R."/>
            <person name="Schleper C."/>
            <person name="Guy L."/>
            <person name="Ettema T.J."/>
        </authorList>
    </citation>
    <scope>NUCLEOTIDE SEQUENCE</scope>
</reference>
<protein>
    <submittedName>
        <fullName evidence="1">Uncharacterized protein</fullName>
    </submittedName>
</protein>
<proteinExistence type="predicted"/>
<dbReference type="EMBL" id="LAZR01014164">
    <property type="protein sequence ID" value="KKM18702.1"/>
    <property type="molecule type" value="Genomic_DNA"/>
</dbReference>
<comment type="caution">
    <text evidence="1">The sequence shown here is derived from an EMBL/GenBank/DDBJ whole genome shotgun (WGS) entry which is preliminary data.</text>
</comment>
<evidence type="ECO:0000313" key="1">
    <source>
        <dbReference type="EMBL" id="KKM18702.1"/>
    </source>
</evidence>
<dbReference type="AlphaFoldDB" id="A0A0F9HU89"/>
<organism evidence="1">
    <name type="scientific">marine sediment metagenome</name>
    <dbReference type="NCBI Taxonomy" id="412755"/>
    <lineage>
        <taxon>unclassified sequences</taxon>
        <taxon>metagenomes</taxon>
        <taxon>ecological metagenomes</taxon>
    </lineage>
</organism>